<reference evidence="3 4" key="1">
    <citation type="submission" date="2021-03" db="EMBL/GenBank/DDBJ databases">
        <title>Genomic Encyclopedia of Type Strains, Phase IV (KMG-IV): sequencing the most valuable type-strain genomes for metagenomic binning, comparative biology and taxonomic classification.</title>
        <authorList>
            <person name="Goeker M."/>
        </authorList>
    </citation>
    <scope>NUCLEOTIDE SEQUENCE [LARGE SCALE GENOMIC DNA]</scope>
    <source>
        <strain evidence="3 4">DSM 15596</strain>
    </source>
</reference>
<keyword evidence="1" id="KW-0238">DNA-binding</keyword>
<protein>
    <submittedName>
        <fullName evidence="3">Transcriptional regulator with XRE-family HTH domain</fullName>
    </submittedName>
</protein>
<feature type="domain" description="HTH cro/C1-type" evidence="2">
    <location>
        <begin position="2"/>
        <end position="56"/>
    </location>
</feature>
<dbReference type="SUPFAM" id="SSF47413">
    <property type="entry name" value="lambda repressor-like DNA-binding domains"/>
    <property type="match status" value="1"/>
</dbReference>
<dbReference type="Pfam" id="PF01381">
    <property type="entry name" value="HTH_3"/>
    <property type="match status" value="1"/>
</dbReference>
<gene>
    <name evidence="3" type="ORF">J2Z18_005041</name>
</gene>
<organism evidence="3 4">
    <name type="scientific">Paenibacillus lactis</name>
    <dbReference type="NCBI Taxonomy" id="228574"/>
    <lineage>
        <taxon>Bacteria</taxon>
        <taxon>Bacillati</taxon>
        <taxon>Bacillota</taxon>
        <taxon>Bacilli</taxon>
        <taxon>Bacillales</taxon>
        <taxon>Paenibacillaceae</taxon>
        <taxon>Paenibacillus</taxon>
    </lineage>
</organism>
<dbReference type="InterPro" id="IPR001387">
    <property type="entry name" value="Cro/C1-type_HTH"/>
</dbReference>
<evidence type="ECO:0000313" key="3">
    <source>
        <dbReference type="EMBL" id="MBP1895931.1"/>
    </source>
</evidence>
<dbReference type="PROSITE" id="PS50943">
    <property type="entry name" value="HTH_CROC1"/>
    <property type="match status" value="1"/>
</dbReference>
<evidence type="ECO:0000256" key="1">
    <source>
        <dbReference type="ARBA" id="ARBA00023125"/>
    </source>
</evidence>
<dbReference type="CDD" id="cd00093">
    <property type="entry name" value="HTH_XRE"/>
    <property type="match status" value="1"/>
</dbReference>
<dbReference type="GeneID" id="95406918"/>
<evidence type="ECO:0000259" key="2">
    <source>
        <dbReference type="PROSITE" id="PS50943"/>
    </source>
</evidence>
<dbReference type="Proteomes" id="UP000706926">
    <property type="component" value="Unassembled WGS sequence"/>
</dbReference>
<comment type="caution">
    <text evidence="3">The sequence shown here is derived from an EMBL/GenBank/DDBJ whole genome shotgun (WGS) entry which is preliminary data.</text>
</comment>
<dbReference type="PANTHER" id="PTHR46558">
    <property type="entry name" value="TRACRIPTIONAL REGULATORY PROTEIN-RELATED-RELATED"/>
    <property type="match status" value="1"/>
</dbReference>
<dbReference type="RefSeq" id="WP_100537093.1">
    <property type="nucleotide sequence ID" value="NZ_CP139098.1"/>
</dbReference>
<keyword evidence="4" id="KW-1185">Reference proteome</keyword>
<dbReference type="EMBL" id="JAGGKI010000018">
    <property type="protein sequence ID" value="MBP1895931.1"/>
    <property type="molecule type" value="Genomic_DNA"/>
</dbReference>
<evidence type="ECO:0000313" key="4">
    <source>
        <dbReference type="Proteomes" id="UP000706926"/>
    </source>
</evidence>
<proteinExistence type="predicted"/>
<accession>A0ABS4FI46</accession>
<dbReference type="SMART" id="SM00530">
    <property type="entry name" value="HTH_XRE"/>
    <property type="match status" value="1"/>
</dbReference>
<sequence length="120" mass="13690">MLKTLRKNRKMTMQEVADSIGVAKSTYACYELNHRQPPIEVLHKLSILFDTSVDYIIGATNIPHPPQDKDMNAKVILKNSKLHWDGIPLTEDDLQIVHDLLEMVVQERSSSKIKKGLPRT</sequence>
<dbReference type="Gene3D" id="1.10.260.40">
    <property type="entry name" value="lambda repressor-like DNA-binding domains"/>
    <property type="match status" value="1"/>
</dbReference>
<dbReference type="PANTHER" id="PTHR46558:SF14">
    <property type="entry name" value="HTH-TYPE TRANSCRIPTIONAL REGULATOR ANSR"/>
    <property type="match status" value="1"/>
</dbReference>
<dbReference type="InterPro" id="IPR010982">
    <property type="entry name" value="Lambda_DNA-bd_dom_sf"/>
</dbReference>
<name>A0ABS4FI46_9BACL</name>